<accession>A0ABT0VGW1</accession>
<dbReference type="SMART" id="SM00530">
    <property type="entry name" value="HTH_XRE"/>
    <property type="match status" value="1"/>
</dbReference>
<dbReference type="Pfam" id="PF12844">
    <property type="entry name" value="HTH_19"/>
    <property type="match status" value="1"/>
</dbReference>
<comment type="caution">
    <text evidence="2">The sequence shown here is derived from an EMBL/GenBank/DDBJ whole genome shotgun (WGS) entry which is preliminary data.</text>
</comment>
<dbReference type="Gene3D" id="1.10.260.40">
    <property type="entry name" value="lambda repressor-like DNA-binding domains"/>
    <property type="match status" value="1"/>
</dbReference>
<evidence type="ECO:0000259" key="1">
    <source>
        <dbReference type="PROSITE" id="PS50943"/>
    </source>
</evidence>
<dbReference type="InterPro" id="IPR010982">
    <property type="entry name" value="Lambda_DNA-bd_dom_sf"/>
</dbReference>
<proteinExistence type="predicted"/>
<gene>
    <name evidence="2" type="ORF">KAK10_03895</name>
</gene>
<name>A0ABT0VGW1_9LACO</name>
<dbReference type="InterPro" id="IPR001387">
    <property type="entry name" value="Cro/C1-type_HTH"/>
</dbReference>
<feature type="domain" description="HTH cro/C1-type" evidence="1">
    <location>
        <begin position="7"/>
        <end position="59"/>
    </location>
</feature>
<dbReference type="Proteomes" id="UP001057481">
    <property type="component" value="Unassembled WGS sequence"/>
</dbReference>
<protein>
    <submittedName>
        <fullName evidence="2">Helix-turn-helix transcriptional regulator</fullName>
    </submittedName>
</protein>
<dbReference type="RefSeq" id="WP_205144216.1">
    <property type="nucleotide sequence ID" value="NZ_JAFBDN010000025.1"/>
</dbReference>
<reference evidence="2" key="1">
    <citation type="submission" date="2021-04" db="EMBL/GenBank/DDBJ databases">
        <title>Taxonomic assessment of Weissella genus.</title>
        <authorList>
            <person name="Fanelli F."/>
            <person name="Chieffi D."/>
            <person name="Dell'Aquila A."/>
            <person name="Gyu-Sung C."/>
            <person name="Franz C.M.A.P."/>
            <person name="Fusco V."/>
        </authorList>
    </citation>
    <scope>NUCLEOTIDE SEQUENCE</scope>
    <source>
        <strain evidence="2">LMG 25373</strain>
    </source>
</reference>
<keyword evidence="3" id="KW-1185">Reference proteome</keyword>
<evidence type="ECO:0000313" key="2">
    <source>
        <dbReference type="EMBL" id="MCM2437076.1"/>
    </source>
</evidence>
<dbReference type="CDD" id="cd00093">
    <property type="entry name" value="HTH_XRE"/>
    <property type="match status" value="1"/>
</dbReference>
<dbReference type="PROSITE" id="PS50943">
    <property type="entry name" value="HTH_CROC1"/>
    <property type="match status" value="1"/>
</dbReference>
<dbReference type="EMBL" id="JAGMVS010000048">
    <property type="protein sequence ID" value="MCM2437076.1"/>
    <property type="molecule type" value="Genomic_DNA"/>
</dbReference>
<dbReference type="SUPFAM" id="SSF47413">
    <property type="entry name" value="lambda repressor-like DNA-binding domains"/>
    <property type="match status" value="1"/>
</dbReference>
<organism evidence="2 3">
    <name type="scientific">Periweissella beninensis</name>
    <dbReference type="NCBI Taxonomy" id="504936"/>
    <lineage>
        <taxon>Bacteria</taxon>
        <taxon>Bacillati</taxon>
        <taxon>Bacillota</taxon>
        <taxon>Bacilli</taxon>
        <taxon>Lactobacillales</taxon>
        <taxon>Lactobacillaceae</taxon>
        <taxon>Periweissella</taxon>
    </lineage>
</organism>
<evidence type="ECO:0000313" key="3">
    <source>
        <dbReference type="Proteomes" id="UP001057481"/>
    </source>
</evidence>
<sequence>MSTLERIKLLAKQKNMSLRSLATEAGLGPTTIYNWKNRTPDAANLAKVAQVLAVSSDYLLNGSQPEEHSNPTVDLAQDGVYLYDGQELSAADMTIIRNILERIRN</sequence>